<evidence type="ECO:0000256" key="1">
    <source>
        <dbReference type="ARBA" id="ARBA00004141"/>
    </source>
</evidence>
<dbReference type="OrthoDB" id="3648173at2759"/>
<reference evidence="9 10" key="1">
    <citation type="submission" date="2014-02" db="EMBL/GenBank/DDBJ databases">
        <title>The genome sequence of Colletotrichum nymphaeae SA-01.</title>
        <authorList>
            <person name="Baroncelli R."/>
            <person name="Thon M.R."/>
        </authorList>
    </citation>
    <scope>NUCLEOTIDE SEQUENCE [LARGE SCALE GENOMIC DNA]</scope>
    <source>
        <strain evidence="9 10">SA-01</strain>
    </source>
</reference>
<dbReference type="AlphaFoldDB" id="A0A135S979"/>
<name>A0A135S979_9PEZI</name>
<feature type="transmembrane region" description="Helical" evidence="7">
    <location>
        <begin position="200"/>
        <end position="224"/>
    </location>
</feature>
<dbReference type="Proteomes" id="UP000070054">
    <property type="component" value="Unassembled WGS sequence"/>
</dbReference>
<feature type="transmembrane region" description="Helical" evidence="7">
    <location>
        <begin position="236"/>
        <end position="256"/>
    </location>
</feature>
<comment type="similarity">
    <text evidence="5">Belongs to the SAT4 family.</text>
</comment>
<dbReference type="EMBL" id="JEMN01001582">
    <property type="protein sequence ID" value="KXH32475.1"/>
    <property type="molecule type" value="Genomic_DNA"/>
</dbReference>
<proteinExistence type="inferred from homology"/>
<feature type="region of interest" description="Disordered" evidence="6">
    <location>
        <begin position="311"/>
        <end position="345"/>
    </location>
</feature>
<evidence type="ECO:0000313" key="10">
    <source>
        <dbReference type="Proteomes" id="UP000070054"/>
    </source>
</evidence>
<accession>A0A135S979</accession>
<organism evidence="9 10">
    <name type="scientific">Colletotrichum nymphaeae SA-01</name>
    <dbReference type="NCBI Taxonomy" id="1460502"/>
    <lineage>
        <taxon>Eukaryota</taxon>
        <taxon>Fungi</taxon>
        <taxon>Dikarya</taxon>
        <taxon>Ascomycota</taxon>
        <taxon>Pezizomycotina</taxon>
        <taxon>Sordariomycetes</taxon>
        <taxon>Hypocreomycetidae</taxon>
        <taxon>Glomerellales</taxon>
        <taxon>Glomerellaceae</taxon>
        <taxon>Colletotrichum</taxon>
        <taxon>Colletotrichum acutatum species complex</taxon>
    </lineage>
</organism>
<dbReference type="GO" id="GO:0016020">
    <property type="term" value="C:membrane"/>
    <property type="evidence" value="ECO:0007669"/>
    <property type="project" value="UniProtKB-SubCell"/>
</dbReference>
<feature type="transmembrane region" description="Helical" evidence="7">
    <location>
        <begin position="276"/>
        <end position="295"/>
    </location>
</feature>
<feature type="region of interest" description="Disordered" evidence="6">
    <location>
        <begin position="358"/>
        <end position="406"/>
    </location>
</feature>
<keyword evidence="2 7" id="KW-0812">Transmembrane</keyword>
<protein>
    <recommendedName>
        <fullName evidence="8">Rhodopsin domain-containing protein</fullName>
    </recommendedName>
</protein>
<evidence type="ECO:0000256" key="3">
    <source>
        <dbReference type="ARBA" id="ARBA00022989"/>
    </source>
</evidence>
<dbReference type="InterPro" id="IPR049326">
    <property type="entry name" value="Rhodopsin_dom_fungi"/>
</dbReference>
<evidence type="ECO:0000259" key="8">
    <source>
        <dbReference type="Pfam" id="PF20684"/>
    </source>
</evidence>
<dbReference type="Pfam" id="PF20684">
    <property type="entry name" value="Fung_rhodopsin"/>
    <property type="match status" value="1"/>
</dbReference>
<keyword evidence="4 7" id="KW-0472">Membrane</keyword>
<comment type="caution">
    <text evidence="9">The sequence shown here is derived from an EMBL/GenBank/DDBJ whole genome shotgun (WGS) entry which is preliminary data.</text>
</comment>
<keyword evidence="10" id="KW-1185">Reference proteome</keyword>
<feature type="transmembrane region" description="Helical" evidence="7">
    <location>
        <begin position="58"/>
        <end position="76"/>
    </location>
</feature>
<feature type="domain" description="Rhodopsin" evidence="8">
    <location>
        <begin position="42"/>
        <end position="300"/>
    </location>
</feature>
<gene>
    <name evidence="9" type="ORF">CNYM01_01023</name>
</gene>
<evidence type="ECO:0000313" key="9">
    <source>
        <dbReference type="EMBL" id="KXH32475.1"/>
    </source>
</evidence>
<dbReference type="PANTHER" id="PTHR33048:SF47">
    <property type="entry name" value="INTEGRAL MEMBRANE PROTEIN-RELATED"/>
    <property type="match status" value="1"/>
</dbReference>
<evidence type="ECO:0000256" key="7">
    <source>
        <dbReference type="SAM" id="Phobius"/>
    </source>
</evidence>
<dbReference type="InterPro" id="IPR052337">
    <property type="entry name" value="SAT4-like"/>
</dbReference>
<feature type="transmembrane region" description="Helical" evidence="7">
    <location>
        <begin position="159"/>
        <end position="180"/>
    </location>
</feature>
<feature type="transmembrane region" description="Helical" evidence="7">
    <location>
        <begin position="123"/>
        <end position="147"/>
    </location>
</feature>
<evidence type="ECO:0000256" key="6">
    <source>
        <dbReference type="SAM" id="MobiDB-lite"/>
    </source>
</evidence>
<dbReference type="PANTHER" id="PTHR33048">
    <property type="entry name" value="PTH11-LIKE INTEGRAL MEMBRANE PROTEIN (AFU_ORTHOLOGUE AFUA_5G11245)"/>
    <property type="match status" value="1"/>
</dbReference>
<keyword evidence="3 7" id="KW-1133">Transmembrane helix</keyword>
<evidence type="ECO:0000256" key="5">
    <source>
        <dbReference type="ARBA" id="ARBA00038359"/>
    </source>
</evidence>
<comment type="subcellular location">
    <subcellularLocation>
        <location evidence="1">Membrane</location>
        <topology evidence="1">Multi-pass membrane protein</topology>
    </subcellularLocation>
</comment>
<feature type="compositionally biased region" description="Polar residues" evidence="6">
    <location>
        <begin position="374"/>
        <end position="384"/>
    </location>
</feature>
<evidence type="ECO:0000256" key="2">
    <source>
        <dbReference type="ARBA" id="ARBA00022692"/>
    </source>
</evidence>
<evidence type="ECO:0000256" key="4">
    <source>
        <dbReference type="ARBA" id="ARBA00023136"/>
    </source>
</evidence>
<feature type="transmembrane region" description="Helical" evidence="7">
    <location>
        <begin position="24"/>
        <end position="46"/>
    </location>
</feature>
<sequence length="406" mass="44478">MDMEVESDIIEDGGAPGFAPHGKAVIACATISIGLAGLIVGLRFFARLYPARLLGKEDWCIFIAWIPGIWGPLSIYDLDWANTLVEQLFSAATSIGMCLQVKTGMAEEFSTLSVYQQQTFFKWAYLTIIFYNTGLACVKVSILLLYLRILRDLNYRKACYVVLFAVVCVSLWTVLSSIFFCVPITKNWDRAVTGVCFSQGIAWFVNAALNILTDFAILILPLPILPKIKQSRRQKIGLYLIFALGFFICVVSILRIPSLIVAKYSRDPTLDSPGIAKWSVVELNTAIVCASLITLKPLVMRFFPRMLGPNRGDVGRQRGPGSEEIPATVGSKEARNGGVKHGHARAVSDGSTIQLNHDTFGGDSVMHTQHTESSRLSSAGTSDLEQGMKASAVELEGDLAIRTDKA</sequence>